<dbReference type="AlphaFoldDB" id="A0A023G1K5"/>
<protein>
    <submittedName>
        <fullName evidence="2">Putative secreted protein</fullName>
    </submittedName>
</protein>
<keyword evidence="1" id="KW-0732">Signal</keyword>
<feature type="signal peptide" evidence="1">
    <location>
        <begin position="1"/>
        <end position="27"/>
    </location>
</feature>
<organism evidence="2">
    <name type="scientific">Amblyomma triste</name>
    <name type="common">Neotropical tick</name>
    <dbReference type="NCBI Taxonomy" id="251400"/>
    <lineage>
        <taxon>Eukaryota</taxon>
        <taxon>Metazoa</taxon>
        <taxon>Ecdysozoa</taxon>
        <taxon>Arthropoda</taxon>
        <taxon>Chelicerata</taxon>
        <taxon>Arachnida</taxon>
        <taxon>Acari</taxon>
        <taxon>Parasitiformes</taxon>
        <taxon>Ixodida</taxon>
        <taxon>Ixodoidea</taxon>
        <taxon>Ixodidae</taxon>
        <taxon>Amblyomminae</taxon>
        <taxon>Amblyomma</taxon>
    </lineage>
</organism>
<reference evidence="2" key="1">
    <citation type="submission" date="2014-03" db="EMBL/GenBank/DDBJ databases">
        <title>The sialotranscriptome of Amblyomma triste, Amblyomma parvum and Amblyomma cajennense ticks, uncovered by 454-based RNA-seq.</title>
        <authorList>
            <person name="Garcia G.R."/>
            <person name="Gardinassi L.G."/>
            <person name="Ribeiro J.M."/>
            <person name="Anatriello E."/>
            <person name="Ferreira B.R."/>
            <person name="Moreira H.N."/>
            <person name="Mafra C."/>
            <person name="Olegario M.M."/>
            <person name="Szabo P.J."/>
            <person name="Miranda-Santos I.K."/>
            <person name="Maruyama S.R."/>
        </authorList>
    </citation>
    <scope>NUCLEOTIDE SEQUENCE</scope>
    <source>
        <strain evidence="2">Mato Grasso do Sul</strain>
        <tissue evidence="2">Salivary glands</tissue>
    </source>
</reference>
<sequence>MAKFFLPFPTLCVSLTLTSLSQQLALSFDVSSVATRQSKDWLLSARARGEASKRCFEQRDNVSSVSCCNNYKLQITECRTAHRHKFVPTKL</sequence>
<name>A0A023G1K5_AMBTT</name>
<evidence type="ECO:0000313" key="2">
    <source>
        <dbReference type="EMBL" id="JAC27517.1"/>
    </source>
</evidence>
<feature type="chain" id="PRO_5001521511" evidence="1">
    <location>
        <begin position="28"/>
        <end position="91"/>
    </location>
</feature>
<proteinExistence type="evidence at transcript level"/>
<accession>A0A023G1K5</accession>
<evidence type="ECO:0000256" key="1">
    <source>
        <dbReference type="SAM" id="SignalP"/>
    </source>
</evidence>
<dbReference type="EMBL" id="GBBM01007901">
    <property type="protein sequence ID" value="JAC27517.1"/>
    <property type="molecule type" value="mRNA"/>
</dbReference>